<gene>
    <name evidence="1" type="ordered locus">AXX17_At1g32460</name>
</gene>
<comment type="caution">
    <text evidence="1">The sequence shown here is derived from an EMBL/GenBank/DDBJ whole genome shotgun (WGS) entry which is preliminary data.</text>
</comment>
<organism evidence="1 2">
    <name type="scientific">Arabidopsis thaliana</name>
    <name type="common">Mouse-ear cress</name>
    <dbReference type="NCBI Taxonomy" id="3702"/>
    <lineage>
        <taxon>Eukaryota</taxon>
        <taxon>Viridiplantae</taxon>
        <taxon>Streptophyta</taxon>
        <taxon>Embryophyta</taxon>
        <taxon>Tracheophyta</taxon>
        <taxon>Spermatophyta</taxon>
        <taxon>Magnoliopsida</taxon>
        <taxon>eudicotyledons</taxon>
        <taxon>Gunneridae</taxon>
        <taxon>Pentapetalae</taxon>
        <taxon>rosids</taxon>
        <taxon>malvids</taxon>
        <taxon>Brassicales</taxon>
        <taxon>Brassicaceae</taxon>
        <taxon>Camelineae</taxon>
        <taxon>Arabidopsis</taxon>
    </lineage>
</organism>
<accession>A0A178WK51</accession>
<evidence type="ECO:0000313" key="1">
    <source>
        <dbReference type="EMBL" id="OAP18700.1"/>
    </source>
</evidence>
<sequence length="64" mass="7316">MAWPFSRMHRGIAVNSVSGQTTVGIDPQLLRFFSSLSTTKSFPHSCSYRSKYFHDCLILLQNCF</sequence>
<dbReference type="Proteomes" id="UP000078284">
    <property type="component" value="Chromosome 1"/>
</dbReference>
<evidence type="ECO:0000313" key="2">
    <source>
        <dbReference type="Proteomes" id="UP000078284"/>
    </source>
</evidence>
<dbReference type="AlphaFoldDB" id="A0A178WK51"/>
<protein>
    <submittedName>
        <fullName evidence="1">Uncharacterized protein</fullName>
    </submittedName>
</protein>
<dbReference type="EMBL" id="LUHQ01000001">
    <property type="protein sequence ID" value="OAP18700.1"/>
    <property type="molecule type" value="Genomic_DNA"/>
</dbReference>
<reference evidence="2" key="1">
    <citation type="journal article" date="2016" name="Proc. Natl. Acad. Sci. U.S.A.">
        <title>Chromosome-level assembly of Arabidopsis thaliana Ler reveals the extent of translocation and inversion polymorphisms.</title>
        <authorList>
            <person name="Zapata L."/>
            <person name="Ding J."/>
            <person name="Willing E.M."/>
            <person name="Hartwig B."/>
            <person name="Bezdan D."/>
            <person name="Jiao W.B."/>
            <person name="Patel V."/>
            <person name="Velikkakam James G."/>
            <person name="Koornneef M."/>
            <person name="Ossowski S."/>
            <person name="Schneeberger K."/>
        </authorList>
    </citation>
    <scope>NUCLEOTIDE SEQUENCE [LARGE SCALE GENOMIC DNA]</scope>
    <source>
        <strain evidence="2">cv. Landsberg erecta</strain>
    </source>
</reference>
<name>A0A178WK51_ARATH</name>
<proteinExistence type="predicted"/>